<protein>
    <submittedName>
        <fullName evidence="2">Uncharacterized protein</fullName>
    </submittedName>
</protein>
<reference evidence="2 3" key="1">
    <citation type="submission" date="2024-09" db="EMBL/GenBank/DDBJ databases">
        <title>Chromosome-scale assembly of Riccia sorocarpa.</title>
        <authorList>
            <person name="Paukszto L."/>
        </authorList>
    </citation>
    <scope>NUCLEOTIDE SEQUENCE [LARGE SCALE GENOMIC DNA]</scope>
    <source>
        <strain evidence="2">LP-2024</strain>
        <tissue evidence="2">Aerial parts of the thallus</tissue>
    </source>
</reference>
<evidence type="ECO:0000313" key="3">
    <source>
        <dbReference type="Proteomes" id="UP001633002"/>
    </source>
</evidence>
<evidence type="ECO:0000256" key="1">
    <source>
        <dbReference type="SAM" id="MobiDB-lite"/>
    </source>
</evidence>
<sequence length="94" mass="10302">MRGAQVAEQRVMRDSQKDIEDRMEDPDIGIDNLDQLAELVEGGGISDQEIASEVGFNVEVISAAGDVTIPDSQLRTMETSNNEFTLSSDIQFLV</sequence>
<feature type="compositionally biased region" description="Basic and acidic residues" evidence="1">
    <location>
        <begin position="10"/>
        <end position="20"/>
    </location>
</feature>
<evidence type="ECO:0000313" key="2">
    <source>
        <dbReference type="EMBL" id="KAL3700383.1"/>
    </source>
</evidence>
<comment type="caution">
    <text evidence="2">The sequence shown here is derived from an EMBL/GenBank/DDBJ whole genome shotgun (WGS) entry which is preliminary data.</text>
</comment>
<organism evidence="2 3">
    <name type="scientific">Riccia sorocarpa</name>
    <dbReference type="NCBI Taxonomy" id="122646"/>
    <lineage>
        <taxon>Eukaryota</taxon>
        <taxon>Viridiplantae</taxon>
        <taxon>Streptophyta</taxon>
        <taxon>Embryophyta</taxon>
        <taxon>Marchantiophyta</taxon>
        <taxon>Marchantiopsida</taxon>
        <taxon>Marchantiidae</taxon>
        <taxon>Marchantiales</taxon>
        <taxon>Ricciaceae</taxon>
        <taxon>Riccia</taxon>
    </lineage>
</organism>
<proteinExistence type="predicted"/>
<dbReference type="Proteomes" id="UP001633002">
    <property type="component" value="Unassembled WGS sequence"/>
</dbReference>
<dbReference type="AlphaFoldDB" id="A0ABD3I9P4"/>
<accession>A0ABD3I9P4</accession>
<gene>
    <name evidence="2" type="ORF">R1sor_018405</name>
</gene>
<keyword evidence="3" id="KW-1185">Reference proteome</keyword>
<name>A0ABD3I9P4_9MARC</name>
<feature type="region of interest" description="Disordered" evidence="1">
    <location>
        <begin position="1"/>
        <end position="27"/>
    </location>
</feature>
<dbReference type="EMBL" id="JBJQOH010000001">
    <property type="protein sequence ID" value="KAL3700383.1"/>
    <property type="molecule type" value="Genomic_DNA"/>
</dbReference>